<keyword evidence="5" id="KW-0539">Nucleus</keyword>
<evidence type="ECO:0000313" key="8">
    <source>
        <dbReference type="Proteomes" id="UP000270296"/>
    </source>
</evidence>
<evidence type="ECO:0000256" key="1">
    <source>
        <dbReference type="ARBA" id="ARBA00004123"/>
    </source>
</evidence>
<dbReference type="PANTHER" id="PTHR15217">
    <property type="entry name" value="WILMS' TUMOR 1-ASSOCIATING PROTEIN"/>
    <property type="match status" value="1"/>
</dbReference>
<proteinExistence type="inferred from homology"/>
<gene>
    <name evidence="7" type="ORF">SBAD_LOCUS6594</name>
</gene>
<dbReference type="AlphaFoldDB" id="A0A183ISJ7"/>
<dbReference type="Pfam" id="PF17098">
    <property type="entry name" value="Wtap"/>
    <property type="match status" value="1"/>
</dbReference>
<dbReference type="GO" id="GO:0006397">
    <property type="term" value="P:mRNA processing"/>
    <property type="evidence" value="ECO:0007669"/>
    <property type="project" value="UniProtKB-KW"/>
</dbReference>
<keyword evidence="6" id="KW-0175">Coiled coil</keyword>
<dbReference type="EMBL" id="UZAM01009884">
    <property type="protein sequence ID" value="VDP10372.1"/>
    <property type="molecule type" value="Genomic_DNA"/>
</dbReference>
<dbReference type="GO" id="GO:0005634">
    <property type="term" value="C:nucleus"/>
    <property type="evidence" value="ECO:0007669"/>
    <property type="project" value="UniProtKB-SubCell"/>
</dbReference>
<evidence type="ECO:0000313" key="9">
    <source>
        <dbReference type="WBParaSite" id="SBAD_0000685101-mRNA-1"/>
    </source>
</evidence>
<dbReference type="WBParaSite" id="SBAD_0000685101-mRNA-1">
    <property type="protein sequence ID" value="SBAD_0000685101-mRNA-1"/>
    <property type="gene ID" value="SBAD_0000685101"/>
</dbReference>
<dbReference type="Proteomes" id="UP000270296">
    <property type="component" value="Unassembled WGS sequence"/>
</dbReference>
<evidence type="ECO:0000256" key="5">
    <source>
        <dbReference type="ARBA" id="ARBA00023242"/>
    </source>
</evidence>
<dbReference type="PANTHER" id="PTHR15217:SF0">
    <property type="entry name" value="PRE-MRNA-SPLICING REGULATOR WTAP"/>
    <property type="match status" value="1"/>
</dbReference>
<name>A0A183ISJ7_9BILA</name>
<evidence type="ECO:0000256" key="3">
    <source>
        <dbReference type="ARBA" id="ARBA00022664"/>
    </source>
</evidence>
<dbReference type="GO" id="GO:0016556">
    <property type="term" value="P:mRNA modification"/>
    <property type="evidence" value="ECO:0007669"/>
    <property type="project" value="InterPro"/>
</dbReference>
<reference evidence="9" key="1">
    <citation type="submission" date="2016-06" db="UniProtKB">
        <authorList>
            <consortium name="WormBaseParasite"/>
        </authorList>
    </citation>
    <scope>IDENTIFICATION</scope>
</reference>
<reference evidence="7 8" key="2">
    <citation type="submission" date="2018-11" db="EMBL/GenBank/DDBJ databases">
        <authorList>
            <consortium name="Pathogen Informatics"/>
        </authorList>
    </citation>
    <scope>NUCLEOTIDE SEQUENCE [LARGE SCALE GENOMIC DNA]</scope>
</reference>
<evidence type="ECO:0000256" key="4">
    <source>
        <dbReference type="ARBA" id="ARBA00023187"/>
    </source>
</evidence>
<accession>A0A183ISJ7</accession>
<keyword evidence="4" id="KW-0508">mRNA splicing</keyword>
<sequence length="234" mass="26775">MPCPRLPEGDVQVLIARRLFAAWSLLGNPGKDRAGIIFDDVNTMLDRLKVSSPDLSLHEVLLLPEPLLRIIPCIFQRRLEPDVDASQFDKLSKDDLILKLTQLHSYVERLEAKSCDRPDQPKLAASDGTSDIVGQEERLRQQQLEASRRENVLVMRLTTKEQEVQEYLSQLEEIRSGVGASVRNVLLDPAVNSLFQKMKQELKESKEKLEQSQQELNAWKFTPDRPFFGDKAHF</sequence>
<keyword evidence="8" id="KW-1185">Reference proteome</keyword>
<comment type="similarity">
    <text evidence="2">Belongs to the fl(2)d family.</text>
</comment>
<evidence type="ECO:0000256" key="2">
    <source>
        <dbReference type="ARBA" id="ARBA00010313"/>
    </source>
</evidence>
<protein>
    <submittedName>
        <fullName evidence="9">Pre-mRNA-splicing regulator WTAP</fullName>
    </submittedName>
</protein>
<evidence type="ECO:0000313" key="7">
    <source>
        <dbReference type="EMBL" id="VDP10372.1"/>
    </source>
</evidence>
<dbReference type="InterPro" id="IPR033757">
    <property type="entry name" value="WTAP"/>
</dbReference>
<comment type="subcellular location">
    <subcellularLocation>
        <location evidence="1">Nucleus</location>
    </subcellularLocation>
</comment>
<dbReference type="GO" id="GO:0008380">
    <property type="term" value="P:RNA splicing"/>
    <property type="evidence" value="ECO:0007669"/>
    <property type="project" value="UniProtKB-KW"/>
</dbReference>
<feature type="coiled-coil region" evidence="6">
    <location>
        <begin position="192"/>
        <end position="222"/>
    </location>
</feature>
<dbReference type="OrthoDB" id="6420308at2759"/>
<evidence type="ECO:0000256" key="6">
    <source>
        <dbReference type="SAM" id="Coils"/>
    </source>
</evidence>
<organism evidence="9">
    <name type="scientific">Soboliphyme baturini</name>
    <dbReference type="NCBI Taxonomy" id="241478"/>
    <lineage>
        <taxon>Eukaryota</taxon>
        <taxon>Metazoa</taxon>
        <taxon>Ecdysozoa</taxon>
        <taxon>Nematoda</taxon>
        <taxon>Enoplea</taxon>
        <taxon>Dorylaimia</taxon>
        <taxon>Dioctophymatida</taxon>
        <taxon>Dioctophymatoidea</taxon>
        <taxon>Soboliphymatidae</taxon>
        <taxon>Soboliphyme</taxon>
    </lineage>
</organism>
<keyword evidence="3" id="KW-0507">mRNA processing</keyword>
<dbReference type="GO" id="GO:0000381">
    <property type="term" value="P:regulation of alternative mRNA splicing, via spliceosome"/>
    <property type="evidence" value="ECO:0007669"/>
    <property type="project" value="InterPro"/>
</dbReference>